<reference evidence="1 2" key="1">
    <citation type="submission" date="2019-05" db="EMBL/GenBank/DDBJ databases">
        <title>Complete genome sequence of Pseudoalteromonas sp. 16-SW-7(T) isolated from the Okhotsk Sea, Russia.</title>
        <authorList>
            <person name="Nguyen T.H."/>
            <person name="Nedashkovskaya O.I."/>
            <person name="Kim S.-G."/>
        </authorList>
    </citation>
    <scope>NUCLEOTIDE SEQUENCE [LARGE SCALE GENOMIC DNA]</scope>
    <source>
        <strain evidence="1 2">16-SW-7</strain>
    </source>
</reference>
<sequence length="109" mass="12341">MSNSFSNNVMHTGNMMQYQLSIRKINESDLSVIRPFMPEDENYEMYFSALVEDIEDLDCVAKLTHNGSDLIITIGKESSSEQFFEAVKVLLNSSYSDKLIANSGFIKLT</sequence>
<gene>
    <name evidence="1" type="ORF">FFU37_18010</name>
</gene>
<organism evidence="1 2">
    <name type="scientific">Pseudoalteromonas distincta</name>
    <dbReference type="NCBI Taxonomy" id="77608"/>
    <lineage>
        <taxon>Bacteria</taxon>
        <taxon>Pseudomonadati</taxon>
        <taxon>Pseudomonadota</taxon>
        <taxon>Gammaproteobacteria</taxon>
        <taxon>Alteromonadales</taxon>
        <taxon>Pseudoalteromonadaceae</taxon>
        <taxon>Pseudoalteromonas</taxon>
    </lineage>
</organism>
<proteinExistence type="predicted"/>
<protein>
    <submittedName>
        <fullName evidence="1">Uncharacterized protein</fullName>
    </submittedName>
</protein>
<accession>A0A4V1HDY2</accession>
<dbReference type="KEGG" id="pdv:FFU37_18010"/>
<evidence type="ECO:0000313" key="1">
    <source>
        <dbReference type="EMBL" id="QCU76365.1"/>
    </source>
</evidence>
<name>A0A4V1HDY2_9GAMM</name>
<dbReference type="Proteomes" id="UP000310065">
    <property type="component" value="Chromosome S1"/>
</dbReference>
<evidence type="ECO:0000313" key="2">
    <source>
        <dbReference type="Proteomes" id="UP000310065"/>
    </source>
</evidence>
<dbReference type="AlphaFoldDB" id="A0A4V1HDY2"/>
<dbReference type="EMBL" id="CP040559">
    <property type="protein sequence ID" value="QCU76365.1"/>
    <property type="molecule type" value="Genomic_DNA"/>
</dbReference>